<protein>
    <submittedName>
        <fullName evidence="2">Uncharacterized protein</fullName>
    </submittedName>
</protein>
<gene>
    <name evidence="2" type="ORF">Rhal01_03696</name>
</gene>
<evidence type="ECO:0000256" key="1">
    <source>
        <dbReference type="SAM" id="MobiDB-lite"/>
    </source>
</evidence>
<reference evidence="2 3" key="1">
    <citation type="submission" date="2024-02" db="EMBL/GenBank/DDBJ databases">
        <title>Rubritalea halochordaticola NBRC 107102.</title>
        <authorList>
            <person name="Ichikawa N."/>
            <person name="Katano-Makiyama Y."/>
            <person name="Hidaka K."/>
        </authorList>
    </citation>
    <scope>NUCLEOTIDE SEQUENCE [LARGE SCALE GENOMIC DNA]</scope>
    <source>
        <strain evidence="2 3">NBRC 107102</strain>
    </source>
</reference>
<proteinExistence type="predicted"/>
<keyword evidence="3" id="KW-1185">Reference proteome</keyword>
<evidence type="ECO:0000313" key="2">
    <source>
        <dbReference type="EMBL" id="GAA5497500.1"/>
    </source>
</evidence>
<comment type="caution">
    <text evidence="2">The sequence shown here is derived from an EMBL/GenBank/DDBJ whole genome shotgun (WGS) entry which is preliminary data.</text>
</comment>
<evidence type="ECO:0000313" key="3">
    <source>
        <dbReference type="Proteomes" id="UP001424741"/>
    </source>
</evidence>
<dbReference type="EMBL" id="BAABRL010000016">
    <property type="protein sequence ID" value="GAA5497500.1"/>
    <property type="molecule type" value="Genomic_DNA"/>
</dbReference>
<dbReference type="PROSITE" id="PS51257">
    <property type="entry name" value="PROKAR_LIPOPROTEIN"/>
    <property type="match status" value="1"/>
</dbReference>
<organism evidence="2 3">
    <name type="scientific">Rubritalea halochordaticola</name>
    <dbReference type="NCBI Taxonomy" id="714537"/>
    <lineage>
        <taxon>Bacteria</taxon>
        <taxon>Pseudomonadati</taxon>
        <taxon>Verrucomicrobiota</taxon>
        <taxon>Verrucomicrobiia</taxon>
        <taxon>Verrucomicrobiales</taxon>
        <taxon>Rubritaleaceae</taxon>
        <taxon>Rubritalea</taxon>
    </lineage>
</organism>
<sequence length="393" mass="44601">MDRIQHQKGISLTKNFMRYILIPCLTLLALTSCQHDEEATDKHMDATLDAITWDEIAANPSYQTFLSHKKLPPFPAEKLDSLKDNTLEAHQLCSRLTNLPPFGKTLDEDTREELNKLKPTLSQLLGTPTSTLDLDQYDLSKLTKEETALAARYYQLCCLDMYAFGDLPQDGVLARLSRLISLDLAFRNSGNLELMHYSKTVCYKHIIGMLYQIKERHPALASSMAENQTLAPWFHPDVDQCFLQEIYHRLETELAASPDNPQSLKKTALVNTELFQAYADGKDINRELVTRFSTAAEAQNLSKMYAQGVLADYLYLCYYQSILKLSKATLLYESETHQLPGYPNEWKNDLGQDLQIIDQAGRPTLYYQGLNATDDNGKGGPSIQSPDWVLPYQ</sequence>
<name>A0ABP9V626_9BACT</name>
<dbReference type="Proteomes" id="UP001424741">
    <property type="component" value="Unassembled WGS sequence"/>
</dbReference>
<feature type="region of interest" description="Disordered" evidence="1">
    <location>
        <begin position="371"/>
        <end position="393"/>
    </location>
</feature>
<accession>A0ABP9V626</accession>